<name>A0A5C6CXV2_9BACT</name>
<gene>
    <name evidence="1" type="ORF">Pla144_05720</name>
</gene>
<keyword evidence="2" id="KW-1185">Reference proteome</keyword>
<evidence type="ECO:0000313" key="2">
    <source>
        <dbReference type="Proteomes" id="UP000318437"/>
    </source>
</evidence>
<sequence length="35" mass="3853">MVKSEKLIRSREFVKNSGKIGRGGTCGYNGKESVH</sequence>
<protein>
    <submittedName>
        <fullName evidence="1">Uncharacterized protein</fullName>
    </submittedName>
</protein>
<proteinExistence type="predicted"/>
<dbReference type="AlphaFoldDB" id="A0A5C6CXV2"/>
<reference evidence="1 2" key="1">
    <citation type="submission" date="2019-02" db="EMBL/GenBank/DDBJ databases">
        <title>Deep-cultivation of Planctomycetes and their phenomic and genomic characterization uncovers novel biology.</title>
        <authorList>
            <person name="Wiegand S."/>
            <person name="Jogler M."/>
            <person name="Boedeker C."/>
            <person name="Pinto D."/>
            <person name="Vollmers J."/>
            <person name="Rivas-Marin E."/>
            <person name="Kohn T."/>
            <person name="Peeters S.H."/>
            <person name="Heuer A."/>
            <person name="Rast P."/>
            <person name="Oberbeckmann S."/>
            <person name="Bunk B."/>
            <person name="Jeske O."/>
            <person name="Meyerdierks A."/>
            <person name="Storesund J.E."/>
            <person name="Kallscheuer N."/>
            <person name="Luecker S."/>
            <person name="Lage O.M."/>
            <person name="Pohl T."/>
            <person name="Merkel B.J."/>
            <person name="Hornburger P."/>
            <person name="Mueller R.-W."/>
            <person name="Bruemmer F."/>
            <person name="Labrenz M."/>
            <person name="Spormann A.M."/>
            <person name="Op Den Camp H."/>
            <person name="Overmann J."/>
            <person name="Amann R."/>
            <person name="Jetten M.S.M."/>
            <person name="Mascher T."/>
            <person name="Medema M.H."/>
            <person name="Devos D.P."/>
            <person name="Kaster A.-K."/>
            <person name="Ovreas L."/>
            <person name="Rohde M."/>
            <person name="Galperin M.Y."/>
            <person name="Jogler C."/>
        </authorList>
    </citation>
    <scope>NUCLEOTIDE SEQUENCE [LARGE SCALE GENOMIC DNA]</scope>
    <source>
        <strain evidence="1 2">Pla144</strain>
    </source>
</reference>
<dbReference type="Proteomes" id="UP000318437">
    <property type="component" value="Unassembled WGS sequence"/>
</dbReference>
<evidence type="ECO:0000313" key="1">
    <source>
        <dbReference type="EMBL" id="TWU29793.1"/>
    </source>
</evidence>
<dbReference type="EMBL" id="SJPS01000001">
    <property type="protein sequence ID" value="TWU29793.1"/>
    <property type="molecule type" value="Genomic_DNA"/>
</dbReference>
<accession>A0A5C6CXV2</accession>
<organism evidence="1 2">
    <name type="scientific">Bythopirellula polymerisocia</name>
    <dbReference type="NCBI Taxonomy" id="2528003"/>
    <lineage>
        <taxon>Bacteria</taxon>
        <taxon>Pseudomonadati</taxon>
        <taxon>Planctomycetota</taxon>
        <taxon>Planctomycetia</taxon>
        <taxon>Pirellulales</taxon>
        <taxon>Lacipirellulaceae</taxon>
        <taxon>Bythopirellula</taxon>
    </lineage>
</organism>
<comment type="caution">
    <text evidence="1">The sequence shown here is derived from an EMBL/GenBank/DDBJ whole genome shotgun (WGS) entry which is preliminary data.</text>
</comment>